<keyword evidence="2" id="KW-0808">Transferase</keyword>
<sequence>MDVPLTVKSALEDRPVSGAVCLEAGAGHGNATAGLLDAGASCVYAVTNDRAHATAVRERVGGADADRTAVLEADCRTLPLASDSVDLVTAHGLFNLLSPAELGAVAAEVTRVAAPGCHLVVDDYEPLPADAAVRALFALANAATELADGRPALTFYPAAVLRRLFRGYGWTFDRERTLLEPVPWTESHVAAHADLVRAAAADLPTELGAQLTAEADRIAETIGQESVGTMYSVALRLPPATD</sequence>
<name>A0ABD6CFA4_9EURY</name>
<dbReference type="InterPro" id="IPR041698">
    <property type="entry name" value="Methyltransf_25"/>
</dbReference>
<dbReference type="Gene3D" id="3.40.50.150">
    <property type="entry name" value="Vaccinia Virus protein VP39"/>
    <property type="match status" value="1"/>
</dbReference>
<dbReference type="CDD" id="cd02440">
    <property type="entry name" value="AdoMet_MTases"/>
    <property type="match status" value="1"/>
</dbReference>
<dbReference type="EMBL" id="JBHUDJ010000014">
    <property type="protein sequence ID" value="MFD1588930.1"/>
    <property type="molecule type" value="Genomic_DNA"/>
</dbReference>
<feature type="domain" description="Methyltransferase" evidence="1">
    <location>
        <begin position="22"/>
        <end position="116"/>
    </location>
</feature>
<organism evidence="2 3">
    <name type="scientific">Halorientalis brevis</name>
    <dbReference type="NCBI Taxonomy" id="1126241"/>
    <lineage>
        <taxon>Archaea</taxon>
        <taxon>Methanobacteriati</taxon>
        <taxon>Methanobacteriota</taxon>
        <taxon>Stenosarchaea group</taxon>
        <taxon>Halobacteria</taxon>
        <taxon>Halobacteriales</taxon>
        <taxon>Haloarculaceae</taxon>
        <taxon>Halorientalis</taxon>
    </lineage>
</organism>
<reference evidence="2 3" key="1">
    <citation type="journal article" date="2019" name="Int. J. Syst. Evol. Microbiol.">
        <title>The Global Catalogue of Microorganisms (GCM) 10K type strain sequencing project: providing services to taxonomists for standard genome sequencing and annotation.</title>
        <authorList>
            <consortium name="The Broad Institute Genomics Platform"/>
            <consortium name="The Broad Institute Genome Sequencing Center for Infectious Disease"/>
            <person name="Wu L."/>
            <person name="Ma J."/>
        </authorList>
    </citation>
    <scope>NUCLEOTIDE SEQUENCE [LARGE SCALE GENOMIC DNA]</scope>
    <source>
        <strain evidence="2 3">CGMCC 1.12125</strain>
    </source>
</reference>
<dbReference type="Pfam" id="PF13649">
    <property type="entry name" value="Methyltransf_25"/>
    <property type="match status" value="1"/>
</dbReference>
<comment type="caution">
    <text evidence="2">The sequence shown here is derived from an EMBL/GenBank/DDBJ whole genome shotgun (WGS) entry which is preliminary data.</text>
</comment>
<dbReference type="GO" id="GO:0008168">
    <property type="term" value="F:methyltransferase activity"/>
    <property type="evidence" value="ECO:0007669"/>
    <property type="project" value="UniProtKB-KW"/>
</dbReference>
<evidence type="ECO:0000313" key="3">
    <source>
        <dbReference type="Proteomes" id="UP001597119"/>
    </source>
</evidence>
<keyword evidence="2" id="KW-0489">Methyltransferase</keyword>
<keyword evidence="3" id="KW-1185">Reference proteome</keyword>
<protein>
    <submittedName>
        <fullName evidence="2">Class I SAM-dependent methyltransferase</fullName>
        <ecNumber evidence="2">2.1.1.-</ecNumber>
    </submittedName>
</protein>
<proteinExistence type="predicted"/>
<dbReference type="GO" id="GO:0032259">
    <property type="term" value="P:methylation"/>
    <property type="evidence" value="ECO:0007669"/>
    <property type="project" value="UniProtKB-KW"/>
</dbReference>
<dbReference type="RefSeq" id="WP_247378583.1">
    <property type="nucleotide sequence ID" value="NZ_JALLGV010000005.1"/>
</dbReference>
<dbReference type="Proteomes" id="UP001597119">
    <property type="component" value="Unassembled WGS sequence"/>
</dbReference>
<dbReference type="EC" id="2.1.1.-" evidence="2"/>
<evidence type="ECO:0000313" key="2">
    <source>
        <dbReference type="EMBL" id="MFD1588930.1"/>
    </source>
</evidence>
<gene>
    <name evidence="2" type="ORF">ACFR9U_18280</name>
</gene>
<dbReference type="SUPFAM" id="SSF53335">
    <property type="entry name" value="S-adenosyl-L-methionine-dependent methyltransferases"/>
    <property type="match status" value="1"/>
</dbReference>
<evidence type="ECO:0000259" key="1">
    <source>
        <dbReference type="Pfam" id="PF13649"/>
    </source>
</evidence>
<dbReference type="InterPro" id="IPR029063">
    <property type="entry name" value="SAM-dependent_MTases_sf"/>
</dbReference>
<accession>A0ABD6CFA4</accession>
<dbReference type="AlphaFoldDB" id="A0ABD6CFA4"/>